<comment type="caution">
    <text evidence="2">The sequence shown here is derived from an EMBL/GenBank/DDBJ whole genome shotgun (WGS) entry which is preliminary data.</text>
</comment>
<organism evidence="2 3">
    <name type="scientific">Maribacter confluentis</name>
    <dbReference type="NCBI Taxonomy" id="1656093"/>
    <lineage>
        <taxon>Bacteria</taxon>
        <taxon>Pseudomonadati</taxon>
        <taxon>Bacteroidota</taxon>
        <taxon>Flavobacteriia</taxon>
        <taxon>Flavobacteriales</taxon>
        <taxon>Flavobacteriaceae</taxon>
        <taxon>Maribacter</taxon>
    </lineage>
</organism>
<feature type="transmembrane region" description="Helical" evidence="1">
    <location>
        <begin position="53"/>
        <end position="70"/>
    </location>
</feature>
<name>A0ABT8RVI5_9FLAO</name>
<evidence type="ECO:0000313" key="3">
    <source>
        <dbReference type="Proteomes" id="UP001168579"/>
    </source>
</evidence>
<reference evidence="2" key="1">
    <citation type="journal article" date="2014" name="Int. J. Syst. Evol. Microbiol.">
        <title>Complete genome of a new Firmicutes species belonging to the dominant human colonic microbiota ('Ruminococcus bicirculans') reveals two chromosomes and a selective capacity to utilize plant glucans.</title>
        <authorList>
            <consortium name="NISC Comparative Sequencing Program"/>
            <person name="Wegmann U."/>
            <person name="Louis P."/>
            <person name="Goesmann A."/>
            <person name="Henrissat B."/>
            <person name="Duncan S.H."/>
            <person name="Flint H.J."/>
        </authorList>
    </citation>
    <scope>NUCLEOTIDE SEQUENCE</scope>
    <source>
        <strain evidence="2">CECT 8869</strain>
    </source>
</reference>
<keyword evidence="1" id="KW-1133">Transmembrane helix</keyword>
<gene>
    <name evidence="2" type="ORF">Q2T41_18935</name>
</gene>
<protein>
    <submittedName>
        <fullName evidence="2">Uncharacterized protein</fullName>
    </submittedName>
</protein>
<dbReference type="RefSeq" id="WP_304437359.1">
    <property type="nucleotide sequence ID" value="NZ_JAUKUC010000001.1"/>
</dbReference>
<proteinExistence type="predicted"/>
<dbReference type="EMBL" id="JAUKUC010000001">
    <property type="protein sequence ID" value="MDO1514735.1"/>
    <property type="molecule type" value="Genomic_DNA"/>
</dbReference>
<keyword evidence="3" id="KW-1185">Reference proteome</keyword>
<keyword evidence="1" id="KW-0472">Membrane</keyword>
<evidence type="ECO:0000256" key="1">
    <source>
        <dbReference type="SAM" id="Phobius"/>
    </source>
</evidence>
<sequence>MAKRKRTKRKKNQSNTSLAKRQRAIIKALSNKKQNQSEKDLTLFNKVWNYRKWISFSLIFSLVVVYFSYYPKNLIVSEKLVNPEYVSSNAIIIHNPNSYSIDNIDILVYGTGDIMLNKMLYMKDYDIGNSYRIFEIPAYKSSSVQPLLIKSNEVNSIENAHVKIVLKYKTPWLYNNIINDTTSFKLTLNSLGEIIYLPE</sequence>
<keyword evidence="1" id="KW-0812">Transmembrane</keyword>
<evidence type="ECO:0000313" key="2">
    <source>
        <dbReference type="EMBL" id="MDO1514735.1"/>
    </source>
</evidence>
<reference evidence="2" key="2">
    <citation type="submission" date="2023-06" db="EMBL/GenBank/DDBJ databases">
        <authorList>
            <person name="Lucena T."/>
            <person name="Sun Q."/>
        </authorList>
    </citation>
    <scope>NUCLEOTIDE SEQUENCE</scope>
    <source>
        <strain evidence="2">CECT 8869</strain>
    </source>
</reference>
<accession>A0ABT8RVI5</accession>
<dbReference type="Proteomes" id="UP001168579">
    <property type="component" value="Unassembled WGS sequence"/>
</dbReference>